<dbReference type="GO" id="GO:0016740">
    <property type="term" value="F:transferase activity"/>
    <property type="evidence" value="ECO:0007669"/>
    <property type="project" value="UniProtKB-KW"/>
</dbReference>
<gene>
    <name evidence="2" type="ORF">SAMN02745249_00095</name>
</gene>
<dbReference type="CDD" id="cd00158">
    <property type="entry name" value="RHOD"/>
    <property type="match status" value="1"/>
</dbReference>
<organism evidence="2 3">
    <name type="scientific">Atopostipes suicloacalis DSM 15692</name>
    <dbReference type="NCBI Taxonomy" id="1121025"/>
    <lineage>
        <taxon>Bacteria</taxon>
        <taxon>Bacillati</taxon>
        <taxon>Bacillota</taxon>
        <taxon>Bacilli</taxon>
        <taxon>Lactobacillales</taxon>
        <taxon>Carnobacteriaceae</taxon>
        <taxon>Atopostipes</taxon>
    </lineage>
</organism>
<sequence length="100" mass="11277">MFFRRIPSISTKDLNEKLNEKPLIIDVRSPNEFKSKHIKGAKNVPLETIHSYHPKQKAYVICASGMRSKQASKILDKNGYDVVNVKGGMHKWNGPTKGGK</sequence>
<dbReference type="Gene3D" id="3.40.250.10">
    <property type="entry name" value="Rhodanese-like domain"/>
    <property type="match status" value="1"/>
</dbReference>
<dbReference type="AlphaFoldDB" id="A0A1M4S7T4"/>
<evidence type="ECO:0000259" key="1">
    <source>
        <dbReference type="PROSITE" id="PS50206"/>
    </source>
</evidence>
<keyword evidence="3" id="KW-1185">Reference proteome</keyword>
<dbReference type="EMBL" id="FQUF01000002">
    <property type="protein sequence ID" value="SHE28097.1"/>
    <property type="molecule type" value="Genomic_DNA"/>
</dbReference>
<reference evidence="2 3" key="1">
    <citation type="submission" date="2016-11" db="EMBL/GenBank/DDBJ databases">
        <authorList>
            <person name="Jaros S."/>
            <person name="Januszkiewicz K."/>
            <person name="Wedrychowicz H."/>
        </authorList>
    </citation>
    <scope>NUCLEOTIDE SEQUENCE [LARGE SCALE GENOMIC DNA]</scope>
    <source>
        <strain evidence="2 3">DSM 15692</strain>
    </source>
</reference>
<protein>
    <submittedName>
        <fullName evidence="2">Rhodanese-related sulfurtransferase</fullName>
    </submittedName>
</protein>
<dbReference type="InterPro" id="IPR001763">
    <property type="entry name" value="Rhodanese-like_dom"/>
</dbReference>
<evidence type="ECO:0000313" key="3">
    <source>
        <dbReference type="Proteomes" id="UP000184128"/>
    </source>
</evidence>
<dbReference type="RefSeq" id="WP_073294549.1">
    <property type="nucleotide sequence ID" value="NZ_FQUF01000002.1"/>
</dbReference>
<dbReference type="InterPro" id="IPR036873">
    <property type="entry name" value="Rhodanese-like_dom_sf"/>
</dbReference>
<evidence type="ECO:0000313" key="2">
    <source>
        <dbReference type="EMBL" id="SHE28097.1"/>
    </source>
</evidence>
<dbReference type="Proteomes" id="UP000184128">
    <property type="component" value="Unassembled WGS sequence"/>
</dbReference>
<dbReference type="PANTHER" id="PTHR43031:SF17">
    <property type="entry name" value="SULFURTRANSFERASE YTWF-RELATED"/>
    <property type="match status" value="1"/>
</dbReference>
<keyword evidence="2" id="KW-0808">Transferase</keyword>
<dbReference type="InterPro" id="IPR050229">
    <property type="entry name" value="GlpE_sulfurtransferase"/>
</dbReference>
<dbReference type="SUPFAM" id="SSF52821">
    <property type="entry name" value="Rhodanese/Cell cycle control phosphatase"/>
    <property type="match status" value="1"/>
</dbReference>
<dbReference type="STRING" id="1121025.SAMN02745249_00095"/>
<dbReference type="PANTHER" id="PTHR43031">
    <property type="entry name" value="FAD-DEPENDENT OXIDOREDUCTASE"/>
    <property type="match status" value="1"/>
</dbReference>
<dbReference type="PROSITE" id="PS50206">
    <property type="entry name" value="RHODANESE_3"/>
    <property type="match status" value="1"/>
</dbReference>
<feature type="domain" description="Rhodanese" evidence="1">
    <location>
        <begin position="18"/>
        <end position="98"/>
    </location>
</feature>
<proteinExistence type="predicted"/>
<accession>A0A1M4S7T4</accession>
<dbReference type="OrthoDB" id="9800872at2"/>
<name>A0A1M4S7T4_9LACT</name>
<dbReference type="Pfam" id="PF00581">
    <property type="entry name" value="Rhodanese"/>
    <property type="match status" value="1"/>
</dbReference>
<dbReference type="SMART" id="SM00450">
    <property type="entry name" value="RHOD"/>
    <property type="match status" value="1"/>
</dbReference>